<dbReference type="Pfam" id="PF00133">
    <property type="entry name" value="tRNA-synt_1"/>
    <property type="match status" value="1"/>
</dbReference>
<comment type="subunit">
    <text evidence="9">Monomer.</text>
</comment>
<dbReference type="FunFam" id="3.90.740.10:FF:000005">
    <property type="entry name" value="Valine--tRNA ligase, mitochondrial"/>
    <property type="match status" value="1"/>
</dbReference>
<keyword evidence="1 9" id="KW-0963">Cytoplasm</keyword>
<dbReference type="InterPro" id="IPR037118">
    <property type="entry name" value="Val-tRNA_synth_C_sf"/>
</dbReference>
<dbReference type="EMBL" id="JAUPEV010000001">
    <property type="protein sequence ID" value="MDO7252354.1"/>
    <property type="molecule type" value="Genomic_DNA"/>
</dbReference>
<proteinExistence type="inferred from homology"/>
<evidence type="ECO:0000256" key="9">
    <source>
        <dbReference type="HAMAP-Rule" id="MF_02004"/>
    </source>
</evidence>
<evidence type="ECO:0000313" key="13">
    <source>
        <dbReference type="EMBL" id="MDO7252354.1"/>
    </source>
</evidence>
<dbReference type="InterPro" id="IPR002303">
    <property type="entry name" value="Valyl-tRNA_ligase"/>
</dbReference>
<evidence type="ECO:0000313" key="15">
    <source>
        <dbReference type="Proteomes" id="UP001177258"/>
    </source>
</evidence>
<evidence type="ECO:0000313" key="14">
    <source>
        <dbReference type="EMBL" id="MDP2538221.1"/>
    </source>
</evidence>
<evidence type="ECO:0000259" key="11">
    <source>
        <dbReference type="Pfam" id="PF08264"/>
    </source>
</evidence>
<dbReference type="GO" id="GO:0006438">
    <property type="term" value="P:valyl-tRNA aminoacylation"/>
    <property type="evidence" value="ECO:0007669"/>
    <property type="project" value="UniProtKB-UniRule"/>
</dbReference>
<dbReference type="Pfam" id="PF08264">
    <property type="entry name" value="Anticodon_1"/>
    <property type="match status" value="1"/>
</dbReference>
<dbReference type="SUPFAM" id="SSF47323">
    <property type="entry name" value="Anticodon-binding domain of a subclass of class I aminoacyl-tRNA synthetases"/>
    <property type="match status" value="1"/>
</dbReference>
<dbReference type="InterPro" id="IPR009080">
    <property type="entry name" value="tRNAsynth_Ia_anticodon-bd"/>
</dbReference>
<dbReference type="RefSeq" id="WP_305516198.1">
    <property type="nucleotide sequence ID" value="NZ_JAUPEV010000001.1"/>
</dbReference>
<feature type="domain" description="Methionyl/Valyl/Leucyl/Isoleucyl-tRNA synthetase anticodon-binding" evidence="11">
    <location>
        <begin position="633"/>
        <end position="768"/>
    </location>
</feature>
<dbReference type="EC" id="6.1.1.9" evidence="9"/>
<accession>A0AA90TAU9</accession>
<feature type="short sequence motif" description="'KMSKS' region" evidence="9">
    <location>
        <begin position="537"/>
        <end position="541"/>
    </location>
</feature>
<dbReference type="GO" id="GO:0005829">
    <property type="term" value="C:cytosol"/>
    <property type="evidence" value="ECO:0007669"/>
    <property type="project" value="TreeGrafter"/>
</dbReference>
<dbReference type="PANTHER" id="PTHR11946">
    <property type="entry name" value="VALYL-TRNA SYNTHETASES"/>
    <property type="match status" value="1"/>
</dbReference>
<reference evidence="14 16" key="1">
    <citation type="submission" date="2023-07" db="EMBL/GenBank/DDBJ databases">
        <title>Unpublished Manusciprt.</title>
        <authorList>
            <person name="Aydin F."/>
            <person name="Tarhane S."/>
            <person name="Saticioglu I.B."/>
            <person name="Karakaya E."/>
            <person name="Abay S."/>
            <person name="Guran O."/>
            <person name="Bozkurt E."/>
            <person name="Uzum N."/>
            <person name="Olgun K."/>
            <person name="Jablonski D."/>
        </authorList>
    </citation>
    <scope>NUCLEOTIDE SEQUENCE</scope>
    <source>
        <strain evidence="16">faydin-H75</strain>
        <strain evidence="14">Faydin-H76</strain>
    </source>
</reference>
<comment type="similarity">
    <text evidence="9">Belongs to the class-I aminoacyl-tRNA synthetase family. ValS type 1 subfamily.</text>
</comment>
<dbReference type="PRINTS" id="PR00986">
    <property type="entry name" value="TRNASYNTHVAL"/>
</dbReference>
<organism evidence="14 15">
    <name type="scientific">Helicobacter cappadocius</name>
    <dbReference type="NCBI Taxonomy" id="3063998"/>
    <lineage>
        <taxon>Bacteria</taxon>
        <taxon>Pseudomonadati</taxon>
        <taxon>Campylobacterota</taxon>
        <taxon>Epsilonproteobacteria</taxon>
        <taxon>Campylobacterales</taxon>
        <taxon>Helicobacteraceae</taxon>
        <taxon>Helicobacter</taxon>
    </lineage>
</organism>
<evidence type="ECO:0000259" key="10">
    <source>
        <dbReference type="Pfam" id="PF00133"/>
    </source>
</evidence>
<reference evidence="13 15" key="3">
    <citation type="journal article" date="2024" name="Syst. Appl. Microbiol.">
        <title>Helicobacter cappadocius sp. nov., from lizards: The first psychrotrophic Helicobacter species.</title>
        <authorList>
            <person name="Aydin F."/>
            <person name="Tarhane S."/>
            <person name="Karakaya E."/>
            <person name="Abay S."/>
            <person name="Kayman T."/>
            <person name="Guran O."/>
            <person name="Bozkurt E."/>
            <person name="Uzum N."/>
            <person name="Avci A."/>
            <person name="Olgun K."/>
            <person name="Jablonski D."/>
            <person name="Guran C."/>
            <person name="Burcin Saticioglu I."/>
        </authorList>
    </citation>
    <scope>NUCLEOTIDE SEQUENCE [LARGE SCALE GENOMIC DNA]</scope>
    <source>
        <strain evidence="13">Faydin-H75</strain>
        <strain evidence="15">faydin-H76</strain>
    </source>
</reference>
<dbReference type="SUPFAM" id="SSF50677">
    <property type="entry name" value="ValRS/IleRS/LeuRS editing domain"/>
    <property type="match status" value="1"/>
</dbReference>
<dbReference type="InterPro" id="IPR002300">
    <property type="entry name" value="aa-tRNA-synth_Ia"/>
</dbReference>
<dbReference type="InterPro" id="IPR013155">
    <property type="entry name" value="M/V/L/I-tRNA-synth_anticd-bd"/>
</dbReference>
<evidence type="ECO:0000256" key="6">
    <source>
        <dbReference type="ARBA" id="ARBA00023054"/>
    </source>
</evidence>
<comment type="subcellular location">
    <subcellularLocation>
        <location evidence="9">Cytoplasm</location>
    </subcellularLocation>
</comment>
<evidence type="ECO:0000256" key="4">
    <source>
        <dbReference type="ARBA" id="ARBA00022840"/>
    </source>
</evidence>
<evidence type="ECO:0000256" key="5">
    <source>
        <dbReference type="ARBA" id="ARBA00022917"/>
    </source>
</evidence>
<dbReference type="InterPro" id="IPR009008">
    <property type="entry name" value="Val/Leu/Ile-tRNA-synth_edit"/>
</dbReference>
<keyword evidence="4 9" id="KW-0067">ATP-binding</keyword>
<comment type="function">
    <text evidence="9">Catalyzes the attachment of valine to tRNA(Val). As ValRS can inadvertently accommodate and process structurally similar amino acids such as threonine, to avoid such errors, it has a 'posttransfer' editing activity that hydrolyzes mischarged Thr-tRNA(Val) in a tRNA-dependent manner.</text>
</comment>
<keyword evidence="3 9" id="KW-0547">Nucleotide-binding</keyword>
<dbReference type="Gene3D" id="3.90.740.10">
    <property type="entry name" value="Valyl/Leucyl/Isoleucyl-tRNA synthetase, editing domain"/>
    <property type="match status" value="1"/>
</dbReference>
<dbReference type="Proteomes" id="UP001177258">
    <property type="component" value="Unassembled WGS sequence"/>
</dbReference>
<sequence length="890" mass="102649">MNNDSAPKSYQPKDIESQVYKICKERGYFEIDGNKKIQKEGKKFAIMMPPPNVTGVLHIGHALTLTLQDIISRYKRMDGYKTLYQPGLDHAGIATQNIVEKQLLAEGIKKEELGREAFVKKVWEWKEKSGGQIFFQMEHLGITPAWSRARFTMDEGLQNAVKKAFVTWYEKGLIVQDNYMVNWCTHDGALSDIEVEYEENQGKLYHLKYPIKDCNEYLIVATTRPETYFGDTAVMVHPSDERYKHLVGKKVLLPIINKEIPIIADEYVDMSFGTGCVKVTPAHDINDYEVGKRHHLDFIVVFDKNGFLNENAREFQGLERLQAREKIVEKLDKKGYVEKIEDYINQVGKCYRCGNTIEPYISKQWFVKAEVAKGAIEKIHNDLALFYPSQWKNNYNAWMRDLKDWCISRQLWWGHRIPVWTCECSHTFASESDSVDCCPKCSSKNISQDPDVLDTWFSSGLWAFSTLGWGNNTWMEGEKWQKDDLDEFYPNSLLITGFDILFFWVARMLLSGESLLGKLPFKDIYLHALVRDENGQKMSKSKGNVIDPLEIIKEYGADSVRFTLAMLCAQGRDIRLSSSSLEISKNFANKLFNAVNFLMMYLEQLSGEEGLKKGFETKEKLQDFKTPLGIYAKSRLNCTTKEIRTAIDSYRFNDGANILYRFLWGEFCDWFIELSKADKPSIYELGSVLKESLKLLHPYMPFITEDLWHRLNSTSIENSSSIMIAPYPEETLQDNIIENEFNIIQDAIVSIRRAKMTLDIGNKLISKVYIELNENKKIDNLDLFIKFIAKLAKVQEVLIVDKKPQKSVCDVSEYCKSYLSLEGIDTAPILKRLKGQKEKLEKEILKLKGMLSNEKFLQNAPIEVLANNKESLKECEEKLSKVQIELQSFA</sequence>
<dbReference type="InterPro" id="IPR033705">
    <property type="entry name" value="Anticodon_Ia_Val"/>
</dbReference>
<dbReference type="CDD" id="cd07962">
    <property type="entry name" value="Anticodon_Ia_Val"/>
    <property type="match status" value="1"/>
</dbReference>
<feature type="binding site" evidence="9">
    <location>
        <position position="540"/>
    </location>
    <ligand>
        <name>ATP</name>
        <dbReference type="ChEBI" id="CHEBI:30616"/>
    </ligand>
</feature>
<evidence type="ECO:0000256" key="1">
    <source>
        <dbReference type="ARBA" id="ARBA00022490"/>
    </source>
</evidence>
<dbReference type="AlphaFoldDB" id="A0AA90TAU9"/>
<dbReference type="SUPFAM" id="SSF52374">
    <property type="entry name" value="Nucleotidylyl transferase"/>
    <property type="match status" value="1"/>
</dbReference>
<comment type="domain">
    <text evidence="9">ValRS has two distinct active sites: one for aminoacylation and one for editing. The misactivated threonine is translocated from the active site to the editing site.</text>
</comment>
<gene>
    <name evidence="9" type="primary">valS</name>
    <name evidence="13" type="ORF">Q5I04_00265</name>
    <name evidence="14" type="ORF">Q5I06_00265</name>
</gene>
<name>A0AA90TAU9_9HELI</name>
<dbReference type="InterPro" id="IPR014729">
    <property type="entry name" value="Rossmann-like_a/b/a_fold"/>
</dbReference>
<dbReference type="PANTHER" id="PTHR11946:SF93">
    <property type="entry name" value="VALINE--TRNA LIGASE, CHLOROPLASTIC_MITOCHONDRIAL 2"/>
    <property type="match status" value="1"/>
</dbReference>
<keyword evidence="7 9" id="KW-0030">Aminoacyl-tRNA synthetase</keyword>
<dbReference type="Gene3D" id="1.10.730.10">
    <property type="entry name" value="Isoleucyl-tRNA Synthetase, Domain 1"/>
    <property type="match status" value="1"/>
</dbReference>
<feature type="domain" description="Aminoacyl-tRNA synthetase class Ia" evidence="10">
    <location>
        <begin position="19"/>
        <end position="577"/>
    </location>
</feature>
<evidence type="ECO:0000313" key="16">
    <source>
        <dbReference type="Proteomes" id="UP001240777"/>
    </source>
</evidence>
<evidence type="ECO:0000259" key="12">
    <source>
        <dbReference type="Pfam" id="PF10458"/>
    </source>
</evidence>
<evidence type="ECO:0000256" key="2">
    <source>
        <dbReference type="ARBA" id="ARBA00022598"/>
    </source>
</evidence>
<dbReference type="Proteomes" id="UP001240777">
    <property type="component" value="Unassembled WGS sequence"/>
</dbReference>
<evidence type="ECO:0000256" key="7">
    <source>
        <dbReference type="ARBA" id="ARBA00023146"/>
    </source>
</evidence>
<comment type="domain">
    <text evidence="9">The C-terminal coiled-coil domain is crucial for aminoacylation activity.</text>
</comment>
<dbReference type="CDD" id="cd00817">
    <property type="entry name" value="ValRS_core"/>
    <property type="match status" value="1"/>
</dbReference>
<dbReference type="GO" id="GO:0005524">
    <property type="term" value="F:ATP binding"/>
    <property type="evidence" value="ECO:0007669"/>
    <property type="project" value="UniProtKB-UniRule"/>
</dbReference>
<comment type="catalytic activity">
    <reaction evidence="8 9">
        <text>tRNA(Val) + L-valine + ATP = L-valyl-tRNA(Val) + AMP + diphosphate</text>
        <dbReference type="Rhea" id="RHEA:10704"/>
        <dbReference type="Rhea" id="RHEA-COMP:9672"/>
        <dbReference type="Rhea" id="RHEA-COMP:9708"/>
        <dbReference type="ChEBI" id="CHEBI:30616"/>
        <dbReference type="ChEBI" id="CHEBI:33019"/>
        <dbReference type="ChEBI" id="CHEBI:57762"/>
        <dbReference type="ChEBI" id="CHEBI:78442"/>
        <dbReference type="ChEBI" id="CHEBI:78537"/>
        <dbReference type="ChEBI" id="CHEBI:456215"/>
        <dbReference type="EC" id="6.1.1.9"/>
    </reaction>
</comment>
<dbReference type="InterPro" id="IPR010978">
    <property type="entry name" value="tRNA-bd_arm"/>
</dbReference>
<evidence type="ECO:0000256" key="8">
    <source>
        <dbReference type="ARBA" id="ARBA00047552"/>
    </source>
</evidence>
<dbReference type="Gene3D" id="3.40.50.620">
    <property type="entry name" value="HUPs"/>
    <property type="match status" value="2"/>
</dbReference>
<keyword evidence="16" id="KW-1185">Reference proteome</keyword>
<feature type="coiled-coil region" evidence="9">
    <location>
        <begin position="830"/>
        <end position="885"/>
    </location>
</feature>
<keyword evidence="5 9" id="KW-0648">Protein biosynthesis</keyword>
<dbReference type="GO" id="GO:0004832">
    <property type="term" value="F:valine-tRNA ligase activity"/>
    <property type="evidence" value="ECO:0007669"/>
    <property type="project" value="UniProtKB-UniRule"/>
</dbReference>
<dbReference type="SUPFAM" id="SSF46589">
    <property type="entry name" value="tRNA-binding arm"/>
    <property type="match status" value="1"/>
</dbReference>
<comment type="caution">
    <text evidence="14">The sequence shown here is derived from an EMBL/GenBank/DDBJ whole genome shotgun (WGS) entry which is preliminary data.</text>
</comment>
<dbReference type="NCBIfam" id="TIGR00422">
    <property type="entry name" value="valS"/>
    <property type="match status" value="1"/>
</dbReference>
<dbReference type="EMBL" id="JAUYZK010000001">
    <property type="protein sequence ID" value="MDP2538221.1"/>
    <property type="molecule type" value="Genomic_DNA"/>
</dbReference>
<dbReference type="NCBIfam" id="NF004349">
    <property type="entry name" value="PRK05729.1"/>
    <property type="match status" value="1"/>
</dbReference>
<feature type="domain" description="Valyl-tRNA synthetase tRNA-binding arm" evidence="12">
    <location>
        <begin position="831"/>
        <end position="888"/>
    </location>
</feature>
<dbReference type="Pfam" id="PF10458">
    <property type="entry name" value="Val_tRNA-synt_C"/>
    <property type="match status" value="1"/>
</dbReference>
<evidence type="ECO:0000256" key="3">
    <source>
        <dbReference type="ARBA" id="ARBA00022741"/>
    </source>
</evidence>
<dbReference type="HAMAP" id="MF_02004">
    <property type="entry name" value="Val_tRNA_synth_type1"/>
    <property type="match status" value="1"/>
</dbReference>
<dbReference type="InterPro" id="IPR019499">
    <property type="entry name" value="Val-tRNA_synth_tRNA-bd"/>
</dbReference>
<dbReference type="Gene3D" id="1.10.287.380">
    <property type="entry name" value="Valyl-tRNA synthetase, C-terminal domain"/>
    <property type="match status" value="1"/>
</dbReference>
<protein>
    <recommendedName>
        <fullName evidence="9">Valine--tRNA ligase</fullName>
        <ecNumber evidence="9">6.1.1.9</ecNumber>
    </recommendedName>
    <alternativeName>
        <fullName evidence="9">Valyl-tRNA synthetase</fullName>
        <shortName evidence="9">ValRS</shortName>
    </alternativeName>
</protein>
<keyword evidence="6 9" id="KW-0175">Coiled coil</keyword>
<dbReference type="GO" id="GO:0002161">
    <property type="term" value="F:aminoacyl-tRNA deacylase activity"/>
    <property type="evidence" value="ECO:0007669"/>
    <property type="project" value="InterPro"/>
</dbReference>
<dbReference type="PROSITE" id="PS00178">
    <property type="entry name" value="AA_TRNA_LIGASE_I"/>
    <property type="match status" value="1"/>
</dbReference>
<reference evidence="13" key="2">
    <citation type="submission" date="2023-07" db="EMBL/GenBank/DDBJ databases">
        <authorList>
            <person name="Aydin F."/>
            <person name="Tarhane S."/>
            <person name="Saticioglu I.B."/>
            <person name="Karakaya E."/>
            <person name="Abay S."/>
            <person name="Guran O."/>
            <person name="Bozkurt E."/>
            <person name="Uzum N."/>
            <person name="Olgun K."/>
            <person name="Jablonski D."/>
        </authorList>
    </citation>
    <scope>NUCLEOTIDE SEQUENCE</scope>
    <source>
        <strain evidence="13">Faydin-H75</strain>
    </source>
</reference>
<feature type="short sequence motif" description="'HIGH' region" evidence="9">
    <location>
        <begin position="51"/>
        <end position="61"/>
    </location>
</feature>
<keyword evidence="2 9" id="KW-0436">Ligase</keyword>
<dbReference type="FunFam" id="3.40.50.620:FF:000382">
    <property type="entry name" value="Valine--tRNA ligase"/>
    <property type="match status" value="1"/>
</dbReference>
<dbReference type="InterPro" id="IPR001412">
    <property type="entry name" value="aa-tRNA-synth_I_CS"/>
</dbReference>